<dbReference type="Proteomes" id="UP001138661">
    <property type="component" value="Unassembled WGS sequence"/>
</dbReference>
<accession>A0A9X1FR84</accession>
<organism evidence="1 2">
    <name type="scientific">Roseobacter insulae</name>
    <dbReference type="NCBI Taxonomy" id="2859783"/>
    <lineage>
        <taxon>Bacteria</taxon>
        <taxon>Pseudomonadati</taxon>
        <taxon>Pseudomonadota</taxon>
        <taxon>Alphaproteobacteria</taxon>
        <taxon>Rhodobacterales</taxon>
        <taxon>Roseobacteraceae</taxon>
        <taxon>Roseobacter</taxon>
    </lineage>
</organism>
<sequence>MALSVPQRMALRHGDLEFEKEVLETEIIHHEEQTSIIPIHNTGQFMQQDQPVKQWIE</sequence>
<dbReference type="AlphaFoldDB" id="A0A9X1FR84"/>
<reference evidence="1" key="1">
    <citation type="submission" date="2021-07" db="EMBL/GenBank/DDBJ databases">
        <title>Roseobacter insulae sp. nov., isolated from a tidal flat.</title>
        <authorList>
            <person name="Park S."/>
            <person name="Yoon J.-H."/>
        </authorList>
    </citation>
    <scope>NUCLEOTIDE SEQUENCE</scope>
    <source>
        <strain evidence="1">YSTF-M11</strain>
    </source>
</reference>
<keyword evidence="2" id="KW-1185">Reference proteome</keyword>
<name>A0A9X1FR84_9RHOB</name>
<gene>
    <name evidence="1" type="ORF">KX928_00765</name>
</gene>
<dbReference type="RefSeq" id="WP_219497844.1">
    <property type="nucleotide sequence ID" value="NZ_JAHXDN010000001.1"/>
</dbReference>
<comment type="caution">
    <text evidence="1">The sequence shown here is derived from an EMBL/GenBank/DDBJ whole genome shotgun (WGS) entry which is preliminary data.</text>
</comment>
<protein>
    <submittedName>
        <fullName evidence="1">Uncharacterized protein</fullName>
    </submittedName>
</protein>
<evidence type="ECO:0000313" key="2">
    <source>
        <dbReference type="Proteomes" id="UP001138661"/>
    </source>
</evidence>
<dbReference type="EMBL" id="JAHXDN010000001">
    <property type="protein sequence ID" value="MBW4706311.1"/>
    <property type="molecule type" value="Genomic_DNA"/>
</dbReference>
<evidence type="ECO:0000313" key="1">
    <source>
        <dbReference type="EMBL" id="MBW4706311.1"/>
    </source>
</evidence>
<proteinExistence type="predicted"/>